<dbReference type="EMBL" id="JALLPJ020000700">
    <property type="protein sequence ID" value="KAL3785240.1"/>
    <property type="molecule type" value="Genomic_DNA"/>
</dbReference>
<dbReference type="PANTHER" id="PTHR21301">
    <property type="entry name" value="REVERSE TRANSCRIPTASE"/>
    <property type="match status" value="1"/>
</dbReference>
<evidence type="ECO:0000313" key="2">
    <source>
        <dbReference type="EMBL" id="KAL3785240.1"/>
    </source>
</evidence>
<protein>
    <recommendedName>
        <fullName evidence="1">Helix-turn-helix domain-containing protein</fullName>
    </recommendedName>
</protein>
<proteinExistence type="predicted"/>
<name>A0ABD3PAP6_9STRA</name>
<comment type="caution">
    <text evidence="2">The sequence shown here is derived from an EMBL/GenBank/DDBJ whole genome shotgun (WGS) entry which is preliminary data.</text>
</comment>
<sequence>MKATSNLLPYQERIMESLLNDPNLLFPLADKGLGPCAVSYDQYIEDCLIHLKNQECYSLISERDAKLAIDLLEDDIEKWLKKYKHQVDGMHAKYILKHMASVSTSPFGQFYVLYKIHKGMKNGRWPTRPVCSDVSSLTHGLGKWVNEMLTPVQKAQQSYFQDSFELKKMLDGLELPPNARLFTADATSMYTNIKTEPALAELSEYLREKSNEFSYPCEALIEALDLVFRNNYFKFGDLYCKQISPCRYPCGGRGGIWLLYEDPLVNDQRWNDFTLDMNGWNGLEWVCEKPTTTVNFMDLTIRIENGRLVTTIFEKAQNLYLYIPPHSSHPKGVLTGLIFGQVLRIRRLCSLSTDADEKISQFFERLQHRGHTTASLVPLFSRAEKNASRFINRSTEDIDRLKQKKWIDSRKQIYFHLQFHPENPSSRAIQEIWKKHVSHPPKETPLSQMKNLDNERVGFSKLVVAYSRPLNLQNRFSVRDIHGRGKEVSKYLA</sequence>
<dbReference type="PANTHER" id="PTHR21301:SF10">
    <property type="entry name" value="REVERSE TRANSCRIPTASE DOMAIN-CONTAINING PROTEIN"/>
    <property type="match status" value="1"/>
</dbReference>
<reference evidence="2 3" key="1">
    <citation type="submission" date="2024-10" db="EMBL/GenBank/DDBJ databases">
        <title>Updated reference genomes for cyclostephanoid diatoms.</title>
        <authorList>
            <person name="Roberts W.R."/>
            <person name="Alverson A.J."/>
        </authorList>
    </citation>
    <scope>NUCLEOTIDE SEQUENCE [LARGE SCALE GENOMIC DNA]</scope>
    <source>
        <strain evidence="2 3">AJA010-31</strain>
    </source>
</reference>
<dbReference type="Pfam" id="PF26215">
    <property type="entry name" value="HTH_animal"/>
    <property type="match status" value="1"/>
</dbReference>
<dbReference type="AlphaFoldDB" id="A0ABD3PAP6"/>
<dbReference type="InterPro" id="IPR058912">
    <property type="entry name" value="HTH_animal"/>
</dbReference>
<keyword evidence="3" id="KW-1185">Reference proteome</keyword>
<accession>A0ABD3PAP6</accession>
<feature type="domain" description="Helix-turn-helix" evidence="1">
    <location>
        <begin position="321"/>
        <end position="372"/>
    </location>
</feature>
<dbReference type="Proteomes" id="UP001530400">
    <property type="component" value="Unassembled WGS sequence"/>
</dbReference>
<organism evidence="2 3">
    <name type="scientific">Cyclotella atomus</name>
    <dbReference type="NCBI Taxonomy" id="382360"/>
    <lineage>
        <taxon>Eukaryota</taxon>
        <taxon>Sar</taxon>
        <taxon>Stramenopiles</taxon>
        <taxon>Ochrophyta</taxon>
        <taxon>Bacillariophyta</taxon>
        <taxon>Coscinodiscophyceae</taxon>
        <taxon>Thalassiosirophycidae</taxon>
        <taxon>Stephanodiscales</taxon>
        <taxon>Stephanodiscaceae</taxon>
        <taxon>Cyclotella</taxon>
    </lineage>
</organism>
<gene>
    <name evidence="2" type="ORF">ACHAWO_011985</name>
</gene>
<evidence type="ECO:0000259" key="1">
    <source>
        <dbReference type="Pfam" id="PF26215"/>
    </source>
</evidence>
<evidence type="ECO:0000313" key="3">
    <source>
        <dbReference type="Proteomes" id="UP001530400"/>
    </source>
</evidence>